<gene>
    <name evidence="3" type="ORF">RHGRI_000392</name>
</gene>
<evidence type="ECO:0000313" key="3">
    <source>
        <dbReference type="EMBL" id="KAG5564182.1"/>
    </source>
</evidence>
<keyword evidence="2" id="KW-1133">Transmembrane helix</keyword>
<sequence length="144" mass="15694">MFFNTVGFLLSLTTIFELIIRAGNSWFTIMIMTFAYTFSDVIVSPAEMYKSVNLVIFVTAIVWAVGISFLHVLPYKVQSKLLGVIPVWLDVLSHALPTLAAIYKRAADSDSPPSTPTVQSAGDTASPPIGAVSQNDSRIVLIKE</sequence>
<comment type="caution">
    <text evidence="3">The sequence shown here is derived from an EMBL/GenBank/DDBJ whole genome shotgun (WGS) entry which is preliminary data.</text>
</comment>
<dbReference type="EMBL" id="JACTNZ010000001">
    <property type="protein sequence ID" value="KAG5564182.1"/>
    <property type="molecule type" value="Genomic_DNA"/>
</dbReference>
<keyword evidence="2" id="KW-0472">Membrane</keyword>
<keyword evidence="2" id="KW-0812">Transmembrane</keyword>
<accession>A0AAV6LHA6</accession>
<dbReference type="AlphaFoldDB" id="A0AAV6LHA6"/>
<dbReference type="Proteomes" id="UP000823749">
    <property type="component" value="Chromosome 1"/>
</dbReference>
<proteinExistence type="predicted"/>
<evidence type="ECO:0000256" key="1">
    <source>
        <dbReference type="SAM" id="MobiDB-lite"/>
    </source>
</evidence>
<evidence type="ECO:0000256" key="2">
    <source>
        <dbReference type="SAM" id="Phobius"/>
    </source>
</evidence>
<organism evidence="3 4">
    <name type="scientific">Rhododendron griersonianum</name>
    <dbReference type="NCBI Taxonomy" id="479676"/>
    <lineage>
        <taxon>Eukaryota</taxon>
        <taxon>Viridiplantae</taxon>
        <taxon>Streptophyta</taxon>
        <taxon>Embryophyta</taxon>
        <taxon>Tracheophyta</taxon>
        <taxon>Spermatophyta</taxon>
        <taxon>Magnoliopsida</taxon>
        <taxon>eudicotyledons</taxon>
        <taxon>Gunneridae</taxon>
        <taxon>Pentapetalae</taxon>
        <taxon>asterids</taxon>
        <taxon>Ericales</taxon>
        <taxon>Ericaceae</taxon>
        <taxon>Ericoideae</taxon>
        <taxon>Rhodoreae</taxon>
        <taxon>Rhododendron</taxon>
    </lineage>
</organism>
<protein>
    <submittedName>
        <fullName evidence="3">Uncharacterized protein</fullName>
    </submittedName>
</protein>
<evidence type="ECO:0000313" key="4">
    <source>
        <dbReference type="Proteomes" id="UP000823749"/>
    </source>
</evidence>
<feature type="transmembrane region" description="Helical" evidence="2">
    <location>
        <begin position="51"/>
        <end position="73"/>
    </location>
</feature>
<feature type="transmembrane region" description="Helical" evidence="2">
    <location>
        <begin position="18"/>
        <end position="39"/>
    </location>
</feature>
<reference evidence="3" key="1">
    <citation type="submission" date="2020-08" db="EMBL/GenBank/DDBJ databases">
        <title>Plant Genome Project.</title>
        <authorList>
            <person name="Zhang R.-G."/>
        </authorList>
    </citation>
    <scope>NUCLEOTIDE SEQUENCE</scope>
    <source>
        <strain evidence="3">WSP0</strain>
        <tissue evidence="3">Leaf</tissue>
    </source>
</reference>
<feature type="transmembrane region" description="Helical" evidence="2">
    <location>
        <begin position="85"/>
        <end position="103"/>
    </location>
</feature>
<keyword evidence="4" id="KW-1185">Reference proteome</keyword>
<feature type="region of interest" description="Disordered" evidence="1">
    <location>
        <begin position="106"/>
        <end position="136"/>
    </location>
</feature>
<name>A0AAV6LHA6_9ERIC</name>